<dbReference type="InterPro" id="IPR001611">
    <property type="entry name" value="Leu-rich_rpt"/>
</dbReference>
<dbReference type="PROSITE" id="PS50020">
    <property type="entry name" value="WW_DOMAIN_2"/>
    <property type="match status" value="1"/>
</dbReference>
<feature type="compositionally biased region" description="Basic and acidic residues" evidence="6">
    <location>
        <begin position="397"/>
        <end position="410"/>
    </location>
</feature>
<dbReference type="Pfam" id="PF00397">
    <property type="entry name" value="WW"/>
    <property type="match status" value="1"/>
</dbReference>
<feature type="compositionally biased region" description="Acidic residues" evidence="6">
    <location>
        <begin position="1452"/>
        <end position="1464"/>
    </location>
</feature>
<feature type="region of interest" description="Disordered" evidence="6">
    <location>
        <begin position="1224"/>
        <end position="1361"/>
    </location>
</feature>
<evidence type="ECO:0000256" key="1">
    <source>
        <dbReference type="ARBA" id="ARBA00004138"/>
    </source>
</evidence>
<protein>
    <submittedName>
        <fullName evidence="9">Uncharacterized protein</fullName>
    </submittedName>
</protein>
<organism evidence="9 10">
    <name type="scientific">Pythium oligandrum</name>
    <name type="common">Mycoparasitic fungus</name>
    <dbReference type="NCBI Taxonomy" id="41045"/>
    <lineage>
        <taxon>Eukaryota</taxon>
        <taxon>Sar</taxon>
        <taxon>Stramenopiles</taxon>
        <taxon>Oomycota</taxon>
        <taxon>Peronosporomycetes</taxon>
        <taxon>Pythiales</taxon>
        <taxon>Pythiaceae</taxon>
        <taxon>Pythium</taxon>
    </lineage>
</organism>
<feature type="compositionally biased region" description="Polar residues" evidence="6">
    <location>
        <begin position="524"/>
        <end position="540"/>
    </location>
</feature>
<dbReference type="SMART" id="SM00456">
    <property type="entry name" value="WW"/>
    <property type="match status" value="1"/>
</dbReference>
<evidence type="ECO:0000313" key="10">
    <source>
        <dbReference type="Proteomes" id="UP000794436"/>
    </source>
</evidence>
<keyword evidence="2" id="KW-0433">Leucine-rich repeat</keyword>
<evidence type="ECO:0000259" key="7">
    <source>
        <dbReference type="PROSITE" id="PS50020"/>
    </source>
</evidence>
<keyword evidence="3" id="KW-0677">Repeat</keyword>
<dbReference type="Gene3D" id="3.80.10.10">
    <property type="entry name" value="Ribonuclease Inhibitor"/>
    <property type="match status" value="2"/>
</dbReference>
<feature type="region of interest" description="Disordered" evidence="6">
    <location>
        <begin position="1438"/>
        <end position="1510"/>
    </location>
</feature>
<dbReference type="GO" id="GO:0005509">
    <property type="term" value="F:calcium ion binding"/>
    <property type="evidence" value="ECO:0007669"/>
    <property type="project" value="InterPro"/>
</dbReference>
<dbReference type="PROSITE" id="PS51450">
    <property type="entry name" value="LRR"/>
    <property type="match status" value="3"/>
</dbReference>
<feature type="region of interest" description="Disordered" evidence="6">
    <location>
        <begin position="1527"/>
        <end position="1604"/>
    </location>
</feature>
<dbReference type="InterPro" id="IPR036020">
    <property type="entry name" value="WW_dom_sf"/>
</dbReference>
<dbReference type="EMBL" id="SPLM01000072">
    <property type="protein sequence ID" value="TMW63364.1"/>
    <property type="molecule type" value="Genomic_DNA"/>
</dbReference>
<feature type="compositionally biased region" description="Polar residues" evidence="6">
    <location>
        <begin position="327"/>
        <end position="342"/>
    </location>
</feature>
<comment type="subcellular location">
    <subcellularLocation>
        <location evidence="1">Cell projection</location>
        <location evidence="1">Cilium</location>
    </subcellularLocation>
</comment>
<feature type="compositionally biased region" description="Acidic residues" evidence="6">
    <location>
        <begin position="1544"/>
        <end position="1575"/>
    </location>
</feature>
<dbReference type="OrthoDB" id="2444812at2759"/>
<dbReference type="SMART" id="SM00054">
    <property type="entry name" value="EFh"/>
    <property type="match status" value="1"/>
</dbReference>
<evidence type="ECO:0000313" key="9">
    <source>
        <dbReference type="EMBL" id="TMW63364.1"/>
    </source>
</evidence>
<evidence type="ECO:0000256" key="4">
    <source>
        <dbReference type="ARBA" id="ARBA00023069"/>
    </source>
</evidence>
<feature type="compositionally biased region" description="Polar residues" evidence="6">
    <location>
        <begin position="292"/>
        <end position="317"/>
    </location>
</feature>
<dbReference type="SUPFAM" id="SSF51045">
    <property type="entry name" value="WW domain"/>
    <property type="match status" value="1"/>
</dbReference>
<dbReference type="InterPro" id="IPR002048">
    <property type="entry name" value="EF_hand_dom"/>
</dbReference>
<gene>
    <name evidence="9" type="ORF">Poli38472_002305</name>
</gene>
<evidence type="ECO:0000259" key="8">
    <source>
        <dbReference type="PROSITE" id="PS50222"/>
    </source>
</evidence>
<evidence type="ECO:0000256" key="2">
    <source>
        <dbReference type="ARBA" id="ARBA00022614"/>
    </source>
</evidence>
<comment type="caution">
    <text evidence="9">The sequence shown here is derived from an EMBL/GenBank/DDBJ whole genome shotgun (WGS) entry which is preliminary data.</text>
</comment>
<keyword evidence="10" id="KW-1185">Reference proteome</keyword>
<dbReference type="PANTHER" id="PTHR45973">
    <property type="entry name" value="PROTEIN PHOSPHATASE 1 REGULATORY SUBUNIT SDS22-RELATED"/>
    <property type="match status" value="1"/>
</dbReference>
<feature type="compositionally biased region" description="Basic and acidic residues" evidence="6">
    <location>
        <begin position="1440"/>
        <end position="1451"/>
    </location>
</feature>
<feature type="compositionally biased region" description="Polar residues" evidence="6">
    <location>
        <begin position="485"/>
        <end position="506"/>
    </location>
</feature>
<dbReference type="PANTHER" id="PTHR45973:SF9">
    <property type="entry name" value="LEUCINE-RICH REPEAT-CONTAINING PROTEIN 46"/>
    <property type="match status" value="1"/>
</dbReference>
<accession>A0A8K1CHW6</accession>
<dbReference type="Gene3D" id="2.20.70.10">
    <property type="match status" value="1"/>
</dbReference>
<dbReference type="InterPro" id="IPR032675">
    <property type="entry name" value="LRR_dom_sf"/>
</dbReference>
<dbReference type="Proteomes" id="UP000794436">
    <property type="component" value="Unassembled WGS sequence"/>
</dbReference>
<dbReference type="CDD" id="cd00201">
    <property type="entry name" value="WW"/>
    <property type="match status" value="1"/>
</dbReference>
<feature type="domain" description="WW" evidence="7">
    <location>
        <begin position="1501"/>
        <end position="1535"/>
    </location>
</feature>
<dbReference type="SUPFAM" id="SSF52075">
    <property type="entry name" value="Outer arm dynein light chain 1"/>
    <property type="match status" value="1"/>
</dbReference>
<dbReference type="SMART" id="SM00365">
    <property type="entry name" value="LRR_SD22"/>
    <property type="match status" value="3"/>
</dbReference>
<feature type="compositionally biased region" description="Acidic residues" evidence="6">
    <location>
        <begin position="1488"/>
        <end position="1505"/>
    </location>
</feature>
<feature type="compositionally biased region" description="Basic and acidic residues" evidence="6">
    <location>
        <begin position="844"/>
        <end position="857"/>
    </location>
</feature>
<dbReference type="SMART" id="SM00368">
    <property type="entry name" value="LRR_RI"/>
    <property type="match status" value="2"/>
</dbReference>
<dbReference type="InterPro" id="IPR011992">
    <property type="entry name" value="EF-hand-dom_pair"/>
</dbReference>
<keyword evidence="5" id="KW-0966">Cell projection</keyword>
<sequence length="1604" mass="177697">MLSGIFTKRKKIQELRAPSLQDIKRFRDVYARHADSRHVETPPCFEKSIYKAISCQKELHSIDFRQEDVTDPQVIALAETLLELPMISSLDLRDNRITDDGAKALLEVLRLQIITAKTPLKTDPKTKKVIPPPQVPEFTRYITSVNLKGNEISANVLQEMVQYTDILKREDKRLEIRAAMNQIDRNSSGGIDEEEFKAILKLLTGAEPSKKEVRQLMAQASASGDCFQTTIALENVLLAKCASSPSKKAACPPWEALVQVRHATLGSIIPAPSISMNGGAYLSSLASPQSYRLPSPANPSDTAVNREQSHIQISNGPGASERATVISKPSNSAAYPTVSQAPFNDKLTSVPPKSISSDPVMESLNPNIQTPPPAPVVGSAVGVDKRGSKPNVEIESYGDRSSRNSQDERTTSSGLPSMAKPSDKIDNHRQSTPASPRRADPDDFSLDLASWKDDALFTDDEEDTSHNGSGDTDEAAEEDRWNEASVVSRNSDGSSRNVTKVGSAQVSEREDERASPKKIAARSQDLTSLAVNEQEGSNRVTPEKNQMHNVQVPQVEDNDEAEEEAEQIDCVLVDIMKDNKPRSIAKLHHTEFKRGLPLQEFPEDVPFRNLATLVLAENGLSDLSLFKECRFPCVITLDLSKNRLPKVADDDLAGFPRLQVLDLSKNRLKSICGLGKLLNVKALNLSYNSIKTVINIEHLVQLQILNLKGNAISTITALRLLSLNKMLVNLDLDENPIIETDERQRRKLTVHILNIIPTLWTFGSVPVVGHNFKDKRKLVNLDSPLGKSLLDNDDHPELRALWVSTACDVLQIFQDRVVEPPRSDDDDPYGDPSGESSPTKQKKLSREQQRQKDEVRSRAVAYRSRAKAPPSPHRAKESPYSFGPPSAAPPRSVKKKKPVPNRDLAQKQLRRSSELSAPKFPPVDTTLLKQEQRRKSRPAFDVNMSVAERLQLAQDKAQRRTSTLTATGAHPQGQRKSVVATTARVEPALESWQHNAQPSCPRYHSPPRSNPVVEFRIDPLPAAPQSPPPIRCVNEQGAVNGPVQEDQSRADKLSAAKENNFLQTLAVTDFLNHAEEEFSTALTALNVLLSMSERDNPDFNKLKEYRSSLDALDILNEHESQTLYSRARCHDDPRRVEECRKAFDKLGVVKKGMKNLLKKLDDHDPGSGVIRAYCRALRTTELRDTIAVETRGESDSPVISSIANKDEEATTAFAVKPELAASAEIISSPPSPSLTSRLIQSHSKEESAFEEEEQVVPTTGDPFESKDIPPTDNADDDFDFLASDTSIFETEDDIHLPSDKDKPDENGAKSEERAFVTPEQASEEPAALEKPSIEEPDVISGGTTDITEDIQLDDTDYDLGGKLHEEMSPIEAEAPVDVEVTVVEGAAADDDVFDSELPDWETEQALEEDEAVAFNVEDPLANEDTTLEEVVDNVAEEFAVEEHQADQLKSEETEDSVEFEDLTEADQAVGEEATEGEDATEHVKETVEAEEGEEDEDDEEGEVFGDWEKGFDPNSNHYFWFNHSTGESQWTAPEGWPYPVDTPFEADGDYGTEETAEGEQQLEEEAEEYEVEENENAAIEQSSSRRSVSEAEDDIFSDHDLPDF</sequence>
<dbReference type="CDD" id="cd00051">
    <property type="entry name" value="EFh"/>
    <property type="match status" value="1"/>
</dbReference>
<feature type="domain" description="EF-hand" evidence="8">
    <location>
        <begin position="171"/>
        <end position="206"/>
    </location>
</feature>
<evidence type="ECO:0000256" key="6">
    <source>
        <dbReference type="SAM" id="MobiDB-lite"/>
    </source>
</evidence>
<evidence type="ECO:0000256" key="5">
    <source>
        <dbReference type="ARBA" id="ARBA00023273"/>
    </source>
</evidence>
<keyword evidence="4" id="KW-0969">Cilium</keyword>
<dbReference type="InterPro" id="IPR050576">
    <property type="entry name" value="Cilia_flagella_integrity"/>
</dbReference>
<feature type="region of interest" description="Disordered" evidence="6">
    <location>
        <begin position="816"/>
        <end position="978"/>
    </location>
</feature>
<dbReference type="Gene3D" id="1.10.238.10">
    <property type="entry name" value="EF-hand"/>
    <property type="match status" value="1"/>
</dbReference>
<dbReference type="SUPFAM" id="SSF47473">
    <property type="entry name" value="EF-hand"/>
    <property type="match status" value="1"/>
</dbReference>
<dbReference type="InterPro" id="IPR001202">
    <property type="entry name" value="WW_dom"/>
</dbReference>
<dbReference type="Pfam" id="PF13855">
    <property type="entry name" value="LRR_8"/>
    <property type="match status" value="1"/>
</dbReference>
<feature type="compositionally biased region" description="Basic and acidic residues" evidence="6">
    <location>
        <begin position="1293"/>
        <end position="1314"/>
    </location>
</feature>
<reference evidence="9" key="1">
    <citation type="submission" date="2019-03" db="EMBL/GenBank/DDBJ databases">
        <title>Long read genome sequence of the mycoparasitic Pythium oligandrum ATCC 38472 isolated from sugarbeet rhizosphere.</title>
        <authorList>
            <person name="Gaulin E."/>
        </authorList>
    </citation>
    <scope>NUCLEOTIDE SEQUENCE</scope>
    <source>
        <strain evidence="9">ATCC 38472_TT</strain>
    </source>
</reference>
<proteinExistence type="predicted"/>
<dbReference type="PROSITE" id="PS50222">
    <property type="entry name" value="EF_HAND_2"/>
    <property type="match status" value="1"/>
</dbReference>
<feature type="region of interest" description="Disordered" evidence="6">
    <location>
        <begin position="292"/>
        <end position="549"/>
    </location>
</feature>
<name>A0A8K1CHW6_PYTOL</name>
<dbReference type="SUPFAM" id="SSF52047">
    <property type="entry name" value="RNI-like"/>
    <property type="match status" value="1"/>
</dbReference>
<evidence type="ECO:0000256" key="3">
    <source>
        <dbReference type="ARBA" id="ARBA00022737"/>
    </source>
</evidence>
<feature type="compositionally biased region" description="Acidic residues" evidence="6">
    <location>
        <begin position="1346"/>
        <end position="1357"/>
    </location>
</feature>